<keyword evidence="2" id="KW-0732">Signal</keyword>
<protein>
    <submittedName>
        <fullName evidence="3">Uncharacterized protein</fullName>
    </submittedName>
</protein>
<evidence type="ECO:0000256" key="2">
    <source>
        <dbReference type="SAM" id="SignalP"/>
    </source>
</evidence>
<keyword evidence="4" id="KW-1185">Reference proteome</keyword>
<feature type="chain" id="PRO_5047123232" evidence="2">
    <location>
        <begin position="34"/>
        <end position="64"/>
    </location>
</feature>
<evidence type="ECO:0000313" key="4">
    <source>
        <dbReference type="Proteomes" id="UP001500305"/>
    </source>
</evidence>
<sequence>MKRSAVFRRFRAAVLVPAAVAAVLAAAGTVASAVTHDVPTGHAVAGGGSGPQPPSDVTEWNTKV</sequence>
<organism evidence="3 4">
    <name type="scientific">Kitasatospora cystarginea</name>
    <dbReference type="NCBI Taxonomy" id="58350"/>
    <lineage>
        <taxon>Bacteria</taxon>
        <taxon>Bacillati</taxon>
        <taxon>Actinomycetota</taxon>
        <taxon>Actinomycetes</taxon>
        <taxon>Kitasatosporales</taxon>
        <taxon>Streptomycetaceae</taxon>
        <taxon>Kitasatospora</taxon>
    </lineage>
</organism>
<gene>
    <name evidence="3" type="ORF">GCM10010430_41150</name>
</gene>
<dbReference type="Proteomes" id="UP001500305">
    <property type="component" value="Unassembled WGS sequence"/>
</dbReference>
<reference evidence="3 4" key="1">
    <citation type="journal article" date="2019" name="Int. J. Syst. Evol. Microbiol.">
        <title>The Global Catalogue of Microorganisms (GCM) 10K type strain sequencing project: providing services to taxonomists for standard genome sequencing and annotation.</title>
        <authorList>
            <consortium name="The Broad Institute Genomics Platform"/>
            <consortium name="The Broad Institute Genome Sequencing Center for Infectious Disease"/>
            <person name="Wu L."/>
            <person name="Ma J."/>
        </authorList>
    </citation>
    <scope>NUCLEOTIDE SEQUENCE [LARGE SCALE GENOMIC DNA]</scope>
    <source>
        <strain evidence="3 4">JCM 7356</strain>
    </source>
</reference>
<accession>A0ABN3EBY6</accession>
<dbReference type="EMBL" id="BAAATR010000018">
    <property type="protein sequence ID" value="GAA2253195.1"/>
    <property type="molecule type" value="Genomic_DNA"/>
</dbReference>
<proteinExistence type="predicted"/>
<dbReference type="RefSeq" id="WP_344637912.1">
    <property type="nucleotide sequence ID" value="NZ_BAAATR010000018.1"/>
</dbReference>
<evidence type="ECO:0000313" key="3">
    <source>
        <dbReference type="EMBL" id="GAA2253195.1"/>
    </source>
</evidence>
<name>A0ABN3EBY6_9ACTN</name>
<feature type="region of interest" description="Disordered" evidence="1">
    <location>
        <begin position="42"/>
        <end position="64"/>
    </location>
</feature>
<comment type="caution">
    <text evidence="3">The sequence shown here is derived from an EMBL/GenBank/DDBJ whole genome shotgun (WGS) entry which is preliminary data.</text>
</comment>
<evidence type="ECO:0000256" key="1">
    <source>
        <dbReference type="SAM" id="MobiDB-lite"/>
    </source>
</evidence>
<feature type="signal peptide" evidence="2">
    <location>
        <begin position="1"/>
        <end position="33"/>
    </location>
</feature>